<reference evidence="6 7" key="1">
    <citation type="submission" date="2020-08" db="EMBL/GenBank/DDBJ databases">
        <title>Genomic Encyclopedia of Type Strains, Phase IV (KMG-IV): sequencing the most valuable type-strain genomes for metagenomic binning, comparative biology and taxonomic classification.</title>
        <authorList>
            <person name="Goeker M."/>
        </authorList>
    </citation>
    <scope>NUCLEOTIDE SEQUENCE [LARGE SCALE GENOMIC DNA]</scope>
    <source>
        <strain evidence="6 7">YIM 65646</strain>
    </source>
</reference>
<keyword evidence="3 6" id="KW-0808">Transferase</keyword>
<evidence type="ECO:0000256" key="3">
    <source>
        <dbReference type="ARBA" id="ARBA00022679"/>
    </source>
</evidence>
<dbReference type="Proteomes" id="UP000548476">
    <property type="component" value="Unassembled WGS sequence"/>
</dbReference>
<comment type="similarity">
    <text evidence="1">Belongs to the class IV-like SAM-binding methyltransferase superfamily. RNA methyltransferase TrmH family.</text>
</comment>
<dbReference type="EC" id="2.1.1.185" evidence="6"/>
<dbReference type="SMART" id="SM00967">
    <property type="entry name" value="SpoU_sub_bind"/>
    <property type="match status" value="1"/>
</dbReference>
<dbReference type="SUPFAM" id="SSF55315">
    <property type="entry name" value="L30e-like"/>
    <property type="match status" value="1"/>
</dbReference>
<dbReference type="Gene3D" id="3.30.1330.30">
    <property type="match status" value="1"/>
</dbReference>
<dbReference type="InterPro" id="IPR004441">
    <property type="entry name" value="rRNA_MeTrfase_TrmH"/>
</dbReference>
<dbReference type="PANTHER" id="PTHR46429">
    <property type="entry name" value="23S RRNA (GUANOSINE-2'-O-)-METHYLTRANSFERASE RLMB"/>
    <property type="match status" value="1"/>
</dbReference>
<evidence type="ECO:0000313" key="7">
    <source>
        <dbReference type="Proteomes" id="UP000548476"/>
    </source>
</evidence>
<dbReference type="GO" id="GO:0005829">
    <property type="term" value="C:cytosol"/>
    <property type="evidence" value="ECO:0007669"/>
    <property type="project" value="TreeGrafter"/>
</dbReference>
<dbReference type="FunFam" id="3.30.1330.30:FF:000024">
    <property type="entry name" value="Putative tRNA/rRNA methyltransferase"/>
    <property type="match status" value="1"/>
</dbReference>
<dbReference type="GO" id="GO:0008173">
    <property type="term" value="F:RNA methyltransferase activity"/>
    <property type="evidence" value="ECO:0007669"/>
    <property type="project" value="InterPro"/>
</dbReference>
<dbReference type="GO" id="GO:0006396">
    <property type="term" value="P:RNA processing"/>
    <property type="evidence" value="ECO:0007669"/>
    <property type="project" value="InterPro"/>
</dbReference>
<dbReference type="InterPro" id="IPR013123">
    <property type="entry name" value="SpoU_subst-bd"/>
</dbReference>
<keyword evidence="7" id="KW-1185">Reference proteome</keyword>
<dbReference type="GO" id="GO:0003723">
    <property type="term" value="F:RNA binding"/>
    <property type="evidence" value="ECO:0007669"/>
    <property type="project" value="InterPro"/>
</dbReference>
<evidence type="ECO:0000256" key="2">
    <source>
        <dbReference type="ARBA" id="ARBA00022603"/>
    </source>
</evidence>
<name>A0A841FW22_9ACTN</name>
<gene>
    <name evidence="6" type="ORF">HNR73_005403</name>
</gene>
<dbReference type="NCBIfam" id="TIGR00186">
    <property type="entry name" value="rRNA_methyl_3"/>
    <property type="match status" value="1"/>
</dbReference>
<dbReference type="GO" id="GO:0032259">
    <property type="term" value="P:methylation"/>
    <property type="evidence" value="ECO:0007669"/>
    <property type="project" value="UniProtKB-KW"/>
</dbReference>
<evidence type="ECO:0000256" key="4">
    <source>
        <dbReference type="SAM" id="MobiDB-lite"/>
    </source>
</evidence>
<dbReference type="Pfam" id="PF08032">
    <property type="entry name" value="SpoU_sub_bind"/>
    <property type="match status" value="1"/>
</dbReference>
<comment type="caution">
    <text evidence="6">The sequence shown here is derived from an EMBL/GenBank/DDBJ whole genome shotgun (WGS) entry which is preliminary data.</text>
</comment>
<evidence type="ECO:0000256" key="1">
    <source>
        <dbReference type="ARBA" id="ARBA00007228"/>
    </source>
</evidence>
<keyword evidence="2 6" id="KW-0489">Methyltransferase</keyword>
<feature type="domain" description="RNA 2-O ribose methyltransferase substrate binding" evidence="5">
    <location>
        <begin position="98"/>
        <end position="174"/>
    </location>
</feature>
<sequence>MPGNSERRNKRTSAKKGAAKGSGGQGKKALEGRGKTLGATDRPWHKEFTGDDKPRKTRRKQERVRREAASEGRVSHIGKKAPTTRTPVRRKDPDAPEVLVGRNPVVEALRGGVPATALYVARGIELDERTREAVRLAGNKSIAILEVSRAELDRMCNRALHQGLGLQVPAYHYEPLDDLIAIARENAPGLLVALDGVTDPRNLGAIVRSAAAFGAHGVFLPERRAASMTATAWRASAGAAARTPIAKVTNLTRALKECQDAGFLVVGLDADGELDLPDLAAAVDPIVVVVGSEGRGLSRLVSETCDLRVGIPMANAVESLNASVAAAVTLAEIARRRNSLAAAGYPALVRQVVAVA</sequence>
<dbReference type="Pfam" id="PF00588">
    <property type="entry name" value="SpoU_methylase"/>
    <property type="match status" value="1"/>
</dbReference>
<dbReference type="PANTHER" id="PTHR46429:SF1">
    <property type="entry name" value="23S RRNA (GUANOSINE-2'-O-)-METHYLTRANSFERASE RLMB"/>
    <property type="match status" value="1"/>
</dbReference>
<organism evidence="6 7">
    <name type="scientific">Phytomonospora endophytica</name>
    <dbReference type="NCBI Taxonomy" id="714109"/>
    <lineage>
        <taxon>Bacteria</taxon>
        <taxon>Bacillati</taxon>
        <taxon>Actinomycetota</taxon>
        <taxon>Actinomycetes</taxon>
        <taxon>Micromonosporales</taxon>
        <taxon>Micromonosporaceae</taxon>
        <taxon>Phytomonospora</taxon>
    </lineage>
</organism>
<dbReference type="CDD" id="cd18103">
    <property type="entry name" value="SpoU-like_RlmB"/>
    <property type="match status" value="1"/>
</dbReference>
<evidence type="ECO:0000313" key="6">
    <source>
        <dbReference type="EMBL" id="MBB6037527.1"/>
    </source>
</evidence>
<feature type="compositionally biased region" description="Basic residues" evidence="4">
    <location>
        <begin position="8"/>
        <end position="18"/>
    </location>
</feature>
<feature type="compositionally biased region" description="Basic and acidic residues" evidence="4">
    <location>
        <begin position="42"/>
        <end position="54"/>
    </location>
</feature>
<dbReference type="AlphaFoldDB" id="A0A841FW22"/>
<evidence type="ECO:0000259" key="5">
    <source>
        <dbReference type="SMART" id="SM00967"/>
    </source>
</evidence>
<feature type="compositionally biased region" description="Basic and acidic residues" evidence="4">
    <location>
        <begin position="64"/>
        <end position="74"/>
    </location>
</feature>
<accession>A0A841FW22</accession>
<dbReference type="RefSeq" id="WP_184790338.1">
    <property type="nucleotide sequence ID" value="NZ_BONT01000093.1"/>
</dbReference>
<feature type="region of interest" description="Disordered" evidence="4">
    <location>
        <begin position="1"/>
        <end position="96"/>
    </location>
</feature>
<dbReference type="InterPro" id="IPR029026">
    <property type="entry name" value="tRNA_m1G_MTases_N"/>
</dbReference>
<dbReference type="SUPFAM" id="SSF75217">
    <property type="entry name" value="alpha/beta knot"/>
    <property type="match status" value="1"/>
</dbReference>
<protein>
    <submittedName>
        <fullName evidence="6">23S rRNA (Guanosine2251-2'-O)-methyltransferase</fullName>
        <ecNumber evidence="6">2.1.1.185</ecNumber>
    </submittedName>
</protein>
<proteinExistence type="inferred from homology"/>
<dbReference type="InterPro" id="IPR001537">
    <property type="entry name" value="SpoU_MeTrfase"/>
</dbReference>
<dbReference type="InterPro" id="IPR029064">
    <property type="entry name" value="Ribosomal_eL30-like_sf"/>
</dbReference>
<dbReference type="InterPro" id="IPR029028">
    <property type="entry name" value="Alpha/beta_knot_MTases"/>
</dbReference>
<dbReference type="EMBL" id="JACHGT010000012">
    <property type="protein sequence ID" value="MBB6037527.1"/>
    <property type="molecule type" value="Genomic_DNA"/>
</dbReference>
<dbReference type="Gene3D" id="3.40.1280.10">
    <property type="match status" value="1"/>
</dbReference>